<evidence type="ECO:0000313" key="1">
    <source>
        <dbReference type="EMBL" id="RIJ49290.1"/>
    </source>
</evidence>
<organism evidence="1 2">
    <name type="scientific">Maribellus luteus</name>
    <dbReference type="NCBI Taxonomy" id="2305463"/>
    <lineage>
        <taxon>Bacteria</taxon>
        <taxon>Pseudomonadati</taxon>
        <taxon>Bacteroidota</taxon>
        <taxon>Bacteroidia</taxon>
        <taxon>Marinilabiliales</taxon>
        <taxon>Prolixibacteraceae</taxon>
        <taxon>Maribellus</taxon>
    </lineage>
</organism>
<evidence type="ECO:0000313" key="2">
    <source>
        <dbReference type="Proteomes" id="UP000265926"/>
    </source>
</evidence>
<dbReference type="PROSITE" id="PS51257">
    <property type="entry name" value="PROKAR_LIPOPROTEIN"/>
    <property type="match status" value="1"/>
</dbReference>
<dbReference type="EMBL" id="QWGR01000003">
    <property type="protein sequence ID" value="RIJ49290.1"/>
    <property type="molecule type" value="Genomic_DNA"/>
</dbReference>
<reference evidence="1 2" key="1">
    <citation type="submission" date="2018-08" db="EMBL/GenBank/DDBJ databases">
        <title>Pallidiluteibacterium maritimus gen. nov., sp. nov., isolated from coastal sediment.</title>
        <authorList>
            <person name="Zhou L.Y."/>
        </authorList>
    </citation>
    <scope>NUCLEOTIDE SEQUENCE [LARGE SCALE GENOMIC DNA]</scope>
    <source>
        <strain evidence="1 2">XSD2</strain>
    </source>
</reference>
<name>A0A399SYR4_9BACT</name>
<evidence type="ECO:0008006" key="3">
    <source>
        <dbReference type="Google" id="ProtNLM"/>
    </source>
</evidence>
<dbReference type="AlphaFoldDB" id="A0A399SYR4"/>
<gene>
    <name evidence="1" type="ORF">D1614_07010</name>
</gene>
<accession>A0A399SYR4</accession>
<comment type="caution">
    <text evidence="1">The sequence shown here is derived from an EMBL/GenBank/DDBJ whole genome shotgun (WGS) entry which is preliminary data.</text>
</comment>
<proteinExistence type="predicted"/>
<dbReference type="Proteomes" id="UP000265926">
    <property type="component" value="Unassembled WGS sequence"/>
</dbReference>
<sequence>MYKLLYVLFPALLMISCDHEIENPNNLKLLGLDDIKREYQIADSLNYLPDRSNIDTTTLILGMDERNGKVVIRSCQTRGFGCILVTNYYTILYQDCDSICCKKNGNWLVDYVGFAGFRSPVGCEPDTTGNH</sequence>
<protein>
    <recommendedName>
        <fullName evidence="3">Lipoprotein</fullName>
    </recommendedName>
</protein>
<keyword evidence="2" id="KW-1185">Reference proteome</keyword>
<dbReference type="RefSeq" id="WP_147384065.1">
    <property type="nucleotide sequence ID" value="NZ_QWGR01000003.1"/>
</dbReference>